<evidence type="ECO:0000313" key="6">
    <source>
        <dbReference type="EMBL" id="MBO1804428.1"/>
    </source>
</evidence>
<dbReference type="AlphaFoldDB" id="A0A939RX89"/>
<dbReference type="SUPFAM" id="SSF46785">
    <property type="entry name" value="Winged helix' DNA-binding domain"/>
    <property type="match status" value="1"/>
</dbReference>
<dbReference type="PANTHER" id="PTHR38445:SF10">
    <property type="entry name" value="GNTR-FAMILY TRANSCRIPTIONAL REGULATOR"/>
    <property type="match status" value="1"/>
</dbReference>
<feature type="region of interest" description="Disordered" evidence="4">
    <location>
        <begin position="113"/>
        <end position="151"/>
    </location>
</feature>
<evidence type="ECO:0000313" key="7">
    <source>
        <dbReference type="Proteomes" id="UP000664398"/>
    </source>
</evidence>
<keyword evidence="1" id="KW-0805">Transcription regulation</keyword>
<keyword evidence="7" id="KW-1185">Reference proteome</keyword>
<dbReference type="InterPro" id="IPR000524">
    <property type="entry name" value="Tscrpt_reg_HTH_GntR"/>
</dbReference>
<evidence type="ECO:0000259" key="5">
    <source>
        <dbReference type="PROSITE" id="PS50949"/>
    </source>
</evidence>
<evidence type="ECO:0000256" key="2">
    <source>
        <dbReference type="ARBA" id="ARBA00023125"/>
    </source>
</evidence>
<dbReference type="GO" id="GO:0003700">
    <property type="term" value="F:DNA-binding transcription factor activity"/>
    <property type="evidence" value="ECO:0007669"/>
    <property type="project" value="InterPro"/>
</dbReference>
<dbReference type="Gene3D" id="1.10.10.10">
    <property type="entry name" value="Winged helix-like DNA-binding domain superfamily/Winged helix DNA-binding domain"/>
    <property type="match status" value="1"/>
</dbReference>
<keyword evidence="2" id="KW-0238">DNA-binding</keyword>
<dbReference type="Pfam" id="PF00392">
    <property type="entry name" value="GntR"/>
    <property type="match status" value="1"/>
</dbReference>
<proteinExistence type="predicted"/>
<feature type="domain" description="HTH gntR-type" evidence="5">
    <location>
        <begin position="6"/>
        <end position="74"/>
    </location>
</feature>
<dbReference type="CDD" id="cd07377">
    <property type="entry name" value="WHTH_GntR"/>
    <property type="match status" value="1"/>
</dbReference>
<dbReference type="Proteomes" id="UP000664398">
    <property type="component" value="Unassembled WGS sequence"/>
</dbReference>
<dbReference type="InterPro" id="IPR036390">
    <property type="entry name" value="WH_DNA-bd_sf"/>
</dbReference>
<feature type="compositionally biased region" description="Basic and acidic residues" evidence="4">
    <location>
        <begin position="142"/>
        <end position="151"/>
    </location>
</feature>
<reference evidence="6" key="1">
    <citation type="submission" date="2021-03" db="EMBL/GenBank/DDBJ databases">
        <title>Leucobacter chromiisoli sp. nov., isolated from chromium-containing soil of chemical plant.</title>
        <authorList>
            <person name="Xu Z."/>
        </authorList>
    </citation>
    <scope>NUCLEOTIDE SEQUENCE</scope>
    <source>
        <strain evidence="6">A2</strain>
    </source>
</reference>
<gene>
    <name evidence="6" type="ORF">J4H91_03735</name>
</gene>
<name>A0A939RX89_9MICO</name>
<accession>A0A939RX89</accession>
<feature type="compositionally biased region" description="Polar residues" evidence="4">
    <location>
        <begin position="117"/>
        <end position="127"/>
    </location>
</feature>
<comment type="caution">
    <text evidence="6">The sequence shown here is derived from an EMBL/GenBank/DDBJ whole genome shotgun (WGS) entry which is preliminary data.</text>
</comment>
<keyword evidence="3" id="KW-0804">Transcription</keyword>
<dbReference type="GO" id="GO:0003677">
    <property type="term" value="F:DNA binding"/>
    <property type="evidence" value="ECO:0007669"/>
    <property type="project" value="UniProtKB-KW"/>
</dbReference>
<sequence length="151" mass="16638">MFDDTRPIFLQLADRIADDVLRGVYAEEQQVPSTNELAAYLRINPATAGKALNLLVERGVLYKRRGIGMFVADGARSLIEEERRQAFARKFIAPLAAEARALGIGPEDLVRLVEQHAAQQESSTQSRAESRAEQPAPAQPSPDRHSSQTAQ</sequence>
<dbReference type="EMBL" id="JAGDYL010000005">
    <property type="protein sequence ID" value="MBO1804428.1"/>
    <property type="molecule type" value="Genomic_DNA"/>
</dbReference>
<evidence type="ECO:0000256" key="1">
    <source>
        <dbReference type="ARBA" id="ARBA00023015"/>
    </source>
</evidence>
<dbReference type="PANTHER" id="PTHR38445">
    <property type="entry name" value="HTH-TYPE TRANSCRIPTIONAL REPRESSOR YTRA"/>
    <property type="match status" value="1"/>
</dbReference>
<protein>
    <submittedName>
        <fullName evidence="6">GntR family transcriptional regulator</fullName>
    </submittedName>
</protein>
<dbReference type="PROSITE" id="PS50949">
    <property type="entry name" value="HTH_GNTR"/>
    <property type="match status" value="1"/>
</dbReference>
<dbReference type="InterPro" id="IPR036388">
    <property type="entry name" value="WH-like_DNA-bd_sf"/>
</dbReference>
<dbReference type="SMART" id="SM00345">
    <property type="entry name" value="HTH_GNTR"/>
    <property type="match status" value="1"/>
</dbReference>
<evidence type="ECO:0000256" key="4">
    <source>
        <dbReference type="SAM" id="MobiDB-lite"/>
    </source>
</evidence>
<dbReference type="RefSeq" id="WP_208044913.1">
    <property type="nucleotide sequence ID" value="NZ_JAGDYL010000005.1"/>
</dbReference>
<organism evidence="6 7">
    <name type="scientific">Leucobacter ruminantium</name>
    <dbReference type="NCBI Taxonomy" id="1289170"/>
    <lineage>
        <taxon>Bacteria</taxon>
        <taxon>Bacillati</taxon>
        <taxon>Actinomycetota</taxon>
        <taxon>Actinomycetes</taxon>
        <taxon>Micrococcales</taxon>
        <taxon>Microbacteriaceae</taxon>
        <taxon>Leucobacter</taxon>
    </lineage>
</organism>
<evidence type="ECO:0000256" key="3">
    <source>
        <dbReference type="ARBA" id="ARBA00023163"/>
    </source>
</evidence>